<reference evidence="2 3" key="1">
    <citation type="submission" date="2019-04" db="EMBL/GenBank/DDBJ databases">
        <title>High contiguity whole genome sequence and gene annotation resource for two Venturia nashicola isolates.</title>
        <authorList>
            <person name="Prokchorchik M."/>
            <person name="Won K."/>
            <person name="Lee Y."/>
            <person name="Choi E.D."/>
            <person name="Segonzac C."/>
            <person name="Sohn K.H."/>
        </authorList>
    </citation>
    <scope>NUCLEOTIDE SEQUENCE [LARGE SCALE GENOMIC DNA]</scope>
    <source>
        <strain evidence="2 3">PRI2</strain>
    </source>
</reference>
<keyword evidence="3" id="KW-1185">Reference proteome</keyword>
<dbReference type="EMBL" id="SNSC02000010">
    <property type="protein sequence ID" value="TID20988.1"/>
    <property type="molecule type" value="Genomic_DNA"/>
</dbReference>
<accession>A0A4Z1P182</accession>
<feature type="compositionally biased region" description="Polar residues" evidence="1">
    <location>
        <begin position="492"/>
        <end position="503"/>
    </location>
</feature>
<dbReference type="Proteomes" id="UP000298493">
    <property type="component" value="Unassembled WGS sequence"/>
</dbReference>
<sequence>MASRAEARMDARVRKHTEDISRSLEKICDIIDEFQLYNDNWGPGYNWDPYPGFLRLLPMRYRAGGYVLELTAMESGDHEAMNTFKFSEVSNALSKAFEQTEDITYALNDVFSGKEPSNRQSDSGFDDEILKSIMNNMVGSIKAPRLGKATKDCVSLLLQKELQTIVNNKISNANKNIGVYDLPEDGRLTRSRSRQSNSTRSDSRDTITPTSSLEERDTTRDSEPWCKGCFSGCNLCLPDGSENVASKCDNSDCECREPKKSKTPKNVYADSRSSPKRHRSSKNFIRVAGKHARRQRESSAISSELNFPFLNSVRTISLDDDSDLDNITRVPGPKIYTTTTASSASSHRPEPKPSLHIADLVIEDNWDPIGHYRRREGHVIWSNGSSQAIWMDELSQKYSQELIEYYEKSLKANHPKGAPNYNYAQVFKSPIHYQLPGQYSSNPVLNPAVNPSSRGYGSNFNNTSCPVRPYSGSFDMNGNNMGNIDPSGNVYINPSTMSNNSRKGAQPGEAHESNQYNSAAAVPRHTPFAGR</sequence>
<feature type="compositionally biased region" description="Low complexity" evidence="1">
    <location>
        <begin position="194"/>
        <end position="212"/>
    </location>
</feature>
<organism evidence="2 3">
    <name type="scientific">Venturia nashicola</name>
    <dbReference type="NCBI Taxonomy" id="86259"/>
    <lineage>
        <taxon>Eukaryota</taxon>
        <taxon>Fungi</taxon>
        <taxon>Dikarya</taxon>
        <taxon>Ascomycota</taxon>
        <taxon>Pezizomycotina</taxon>
        <taxon>Dothideomycetes</taxon>
        <taxon>Pleosporomycetidae</taxon>
        <taxon>Venturiales</taxon>
        <taxon>Venturiaceae</taxon>
        <taxon>Venturia</taxon>
    </lineage>
</organism>
<feature type="compositionally biased region" description="Basic and acidic residues" evidence="1">
    <location>
        <begin position="249"/>
        <end position="260"/>
    </location>
</feature>
<evidence type="ECO:0000256" key="1">
    <source>
        <dbReference type="SAM" id="MobiDB-lite"/>
    </source>
</evidence>
<proteinExistence type="predicted"/>
<comment type="caution">
    <text evidence="2">The sequence shown here is derived from an EMBL/GenBank/DDBJ whole genome shotgun (WGS) entry which is preliminary data.</text>
</comment>
<gene>
    <name evidence="2" type="ORF">E6O75_ATG05753</name>
</gene>
<feature type="region of interest" description="Disordered" evidence="1">
    <location>
        <begin position="248"/>
        <end position="283"/>
    </location>
</feature>
<feature type="region of interest" description="Disordered" evidence="1">
    <location>
        <begin position="492"/>
        <end position="531"/>
    </location>
</feature>
<feature type="compositionally biased region" description="Basic and acidic residues" evidence="1">
    <location>
        <begin position="213"/>
        <end position="223"/>
    </location>
</feature>
<evidence type="ECO:0000313" key="2">
    <source>
        <dbReference type="EMBL" id="TID20988.1"/>
    </source>
</evidence>
<protein>
    <submittedName>
        <fullName evidence="2">Uncharacterized protein</fullName>
    </submittedName>
</protein>
<evidence type="ECO:0000313" key="3">
    <source>
        <dbReference type="Proteomes" id="UP000298493"/>
    </source>
</evidence>
<dbReference type="AlphaFoldDB" id="A0A4Z1P182"/>
<name>A0A4Z1P182_9PEZI</name>
<feature type="region of interest" description="Disordered" evidence="1">
    <location>
        <begin position="176"/>
        <end position="223"/>
    </location>
</feature>